<proteinExistence type="predicted"/>
<dbReference type="EMBL" id="SGIT01000003">
    <property type="protein sequence ID" value="RZF58969.1"/>
    <property type="molecule type" value="Genomic_DNA"/>
</dbReference>
<organism evidence="1 2">
    <name type="scientific">Sphingobacterium corticibacterium</name>
    <dbReference type="NCBI Taxonomy" id="2484746"/>
    <lineage>
        <taxon>Bacteria</taxon>
        <taxon>Pseudomonadati</taxon>
        <taxon>Bacteroidota</taxon>
        <taxon>Sphingobacteriia</taxon>
        <taxon>Sphingobacteriales</taxon>
        <taxon>Sphingobacteriaceae</taxon>
        <taxon>Sphingobacterium</taxon>
    </lineage>
</organism>
<comment type="caution">
    <text evidence="1">The sequence shown here is derived from an EMBL/GenBank/DDBJ whole genome shotgun (WGS) entry which is preliminary data.</text>
</comment>
<dbReference type="RefSeq" id="WP_130142805.1">
    <property type="nucleotide sequence ID" value="NZ_SGIT01000003.1"/>
</dbReference>
<reference evidence="1 2" key="1">
    <citation type="submission" date="2019-02" db="EMBL/GenBank/DDBJ databases">
        <authorList>
            <person name="Li Y."/>
        </authorList>
    </citation>
    <scope>NUCLEOTIDE SEQUENCE [LARGE SCALE GENOMIC DNA]</scope>
    <source>
        <strain evidence="1 2">30C10-4-7</strain>
    </source>
</reference>
<protein>
    <submittedName>
        <fullName evidence="1">Uncharacterized protein</fullName>
    </submittedName>
</protein>
<sequence>MELILKKVQKKHLPLIKELAKMLKVEVEAKEDSPYDTEFVNQILTAEKDIKEGKGVRIATEDLWK</sequence>
<dbReference type="OrthoDB" id="827255at2"/>
<keyword evidence="2" id="KW-1185">Reference proteome</keyword>
<evidence type="ECO:0000313" key="2">
    <source>
        <dbReference type="Proteomes" id="UP000292855"/>
    </source>
</evidence>
<accession>A0A4Q6XQN6</accession>
<dbReference type="Pfam" id="PF10884">
    <property type="entry name" value="DUF2683"/>
    <property type="match status" value="1"/>
</dbReference>
<dbReference type="Proteomes" id="UP000292855">
    <property type="component" value="Unassembled WGS sequence"/>
</dbReference>
<name>A0A4Q6XQN6_9SPHI</name>
<dbReference type="InterPro" id="IPR020271">
    <property type="entry name" value="Uncharacterised_MJ1172"/>
</dbReference>
<dbReference type="AlphaFoldDB" id="A0A4Q6XQN6"/>
<gene>
    <name evidence="1" type="ORF">EWE74_16770</name>
</gene>
<evidence type="ECO:0000313" key="1">
    <source>
        <dbReference type="EMBL" id="RZF58969.1"/>
    </source>
</evidence>